<dbReference type="EMBL" id="CABVHO010000001">
    <property type="protein sequence ID" value="VVN49911.1"/>
    <property type="molecule type" value="Genomic_DNA"/>
</dbReference>
<gene>
    <name evidence="1" type="ORF">PS685_00125</name>
</gene>
<dbReference type="AlphaFoldDB" id="A0A5E6YD50"/>
<sequence length="71" mass="7801">MEATLTGSIVGINKTTLELRRDLKVLALHFDKNRIAPGRLVQQIAGVDGLVLMKLLGKLYVDAGRLLTSRE</sequence>
<proteinExistence type="predicted"/>
<protein>
    <submittedName>
        <fullName evidence="1">Uncharacterized protein</fullName>
    </submittedName>
</protein>
<name>A0A5E6YD50_PSEFL</name>
<evidence type="ECO:0000313" key="1">
    <source>
        <dbReference type="EMBL" id="VVN49911.1"/>
    </source>
</evidence>
<dbReference type="Proteomes" id="UP000326437">
    <property type="component" value="Unassembled WGS sequence"/>
</dbReference>
<reference evidence="1 2" key="1">
    <citation type="submission" date="2019-09" db="EMBL/GenBank/DDBJ databases">
        <authorList>
            <person name="Chandra G."/>
            <person name="Truman W A."/>
        </authorList>
    </citation>
    <scope>NUCLEOTIDE SEQUENCE [LARGE SCALE GENOMIC DNA]</scope>
    <source>
        <strain evidence="1">PS685</strain>
    </source>
</reference>
<accession>A0A5E6YD50</accession>
<organism evidence="1 2">
    <name type="scientific">Pseudomonas fluorescens</name>
    <dbReference type="NCBI Taxonomy" id="294"/>
    <lineage>
        <taxon>Bacteria</taxon>
        <taxon>Pseudomonadati</taxon>
        <taxon>Pseudomonadota</taxon>
        <taxon>Gammaproteobacteria</taxon>
        <taxon>Pseudomonadales</taxon>
        <taxon>Pseudomonadaceae</taxon>
        <taxon>Pseudomonas</taxon>
    </lineage>
</organism>
<evidence type="ECO:0000313" key="2">
    <source>
        <dbReference type="Proteomes" id="UP000326437"/>
    </source>
</evidence>